<evidence type="ECO:0000313" key="3">
    <source>
        <dbReference type="Proteomes" id="UP000188603"/>
    </source>
</evidence>
<dbReference type="AlphaFoldDB" id="A0A1U9K4W7"/>
<dbReference type="Gene3D" id="3.60.15.10">
    <property type="entry name" value="Ribonuclease Z/Hydroxyacylglutathione hydrolase-like"/>
    <property type="match status" value="1"/>
</dbReference>
<name>A0A1U9K4W7_9BACL</name>
<keyword evidence="3" id="KW-1185">Reference proteome</keyword>
<dbReference type="KEGG" id="ntr:B0W44_04240"/>
<dbReference type="RefSeq" id="WP_077718914.1">
    <property type="nucleotide sequence ID" value="NZ_CP019699.1"/>
</dbReference>
<dbReference type="InterPro" id="IPR051682">
    <property type="entry name" value="Mito_Persulfide_Diox"/>
</dbReference>
<dbReference type="Gene3D" id="3.40.250.10">
    <property type="entry name" value="Rhodanese-like domain"/>
    <property type="match status" value="1"/>
</dbReference>
<dbReference type="GO" id="GO:0050313">
    <property type="term" value="F:sulfur dioxygenase activity"/>
    <property type="evidence" value="ECO:0007669"/>
    <property type="project" value="TreeGrafter"/>
</dbReference>
<protein>
    <recommendedName>
        <fullName evidence="1">Rhodanese domain-containing protein</fullName>
    </recommendedName>
</protein>
<dbReference type="GO" id="GO:0006749">
    <property type="term" value="P:glutathione metabolic process"/>
    <property type="evidence" value="ECO:0007669"/>
    <property type="project" value="TreeGrafter"/>
</dbReference>
<dbReference type="InterPro" id="IPR001763">
    <property type="entry name" value="Rhodanese-like_dom"/>
</dbReference>
<dbReference type="InterPro" id="IPR001279">
    <property type="entry name" value="Metallo-B-lactamas"/>
</dbReference>
<dbReference type="OrthoDB" id="9784009at2"/>
<accession>A0A1U9K4W7</accession>
<gene>
    <name evidence="2" type="ORF">B0W44_04240</name>
</gene>
<dbReference type="InterPro" id="IPR036873">
    <property type="entry name" value="Rhodanese-like_dom_sf"/>
</dbReference>
<dbReference type="Proteomes" id="UP000188603">
    <property type="component" value="Chromosome"/>
</dbReference>
<dbReference type="Pfam" id="PF00753">
    <property type="entry name" value="Lactamase_B"/>
    <property type="match status" value="1"/>
</dbReference>
<dbReference type="SUPFAM" id="SSF52821">
    <property type="entry name" value="Rhodanese/Cell cycle control phosphatase"/>
    <property type="match status" value="1"/>
</dbReference>
<dbReference type="SUPFAM" id="SSF56281">
    <property type="entry name" value="Metallo-hydrolase/oxidoreductase"/>
    <property type="match status" value="1"/>
</dbReference>
<organism evidence="2 3">
    <name type="scientific">Novibacillus thermophilus</name>
    <dbReference type="NCBI Taxonomy" id="1471761"/>
    <lineage>
        <taxon>Bacteria</taxon>
        <taxon>Bacillati</taxon>
        <taxon>Bacillota</taxon>
        <taxon>Bacilli</taxon>
        <taxon>Bacillales</taxon>
        <taxon>Thermoactinomycetaceae</taxon>
        <taxon>Novibacillus</taxon>
    </lineage>
</organism>
<proteinExistence type="predicted"/>
<sequence>MTIESLSVEELSREMKRNKMIAIQEVTHHRPRQWLFQGERLTQLREQSPANADFPDGAEIFLVCHDSDTCQQYAERIANKGWTVRYLAGGHLAWNQFYHPVVVGFDEQVKVWQIHRLSRGCLSYMVTSGDEAMIVDPSYHIDYYLGLAHAESVDISCVVDTTLHRDHVSGAARLAAKTGSPYYVPSDERFQGESHPLEEQSTLPLGDTPIDVIVLPNINRQMDLSVGLFYGDRFFLSGDHPIRHEAFRRSVEAHSRMREASEETIVLPAHTEDIALVNEHGIVGVLLGELKKDAHSFPKSGISIDVRKPEAVQDEIVKINLTQEKIDLGTANELEMGISR</sequence>
<dbReference type="GO" id="GO:0070813">
    <property type="term" value="P:hydrogen sulfide metabolic process"/>
    <property type="evidence" value="ECO:0007669"/>
    <property type="project" value="TreeGrafter"/>
</dbReference>
<feature type="domain" description="Rhodanese" evidence="1">
    <location>
        <begin position="43"/>
        <end position="103"/>
    </location>
</feature>
<evidence type="ECO:0000313" key="2">
    <source>
        <dbReference type="EMBL" id="AQS55097.1"/>
    </source>
</evidence>
<dbReference type="EMBL" id="CP019699">
    <property type="protein sequence ID" value="AQS55097.1"/>
    <property type="molecule type" value="Genomic_DNA"/>
</dbReference>
<dbReference type="SMART" id="SM00849">
    <property type="entry name" value="Lactamase_B"/>
    <property type="match status" value="1"/>
</dbReference>
<dbReference type="PROSITE" id="PS50206">
    <property type="entry name" value="RHODANESE_3"/>
    <property type="match status" value="1"/>
</dbReference>
<dbReference type="PANTHER" id="PTHR43084:SF7">
    <property type="entry name" value="BETA-LACTAMASE DOMAIN PROTEIN"/>
    <property type="match status" value="1"/>
</dbReference>
<dbReference type="STRING" id="1471761.B0W44_04240"/>
<reference evidence="2 3" key="1">
    <citation type="journal article" date="2015" name="Int. J. Syst. Evol. Microbiol.">
        <title>Novibacillus thermophilus gen. nov., sp. nov., a Gram-staining-negative and moderately thermophilic member of the family Thermoactinomycetaceae.</title>
        <authorList>
            <person name="Yang G."/>
            <person name="Chen J."/>
            <person name="Zhou S."/>
        </authorList>
    </citation>
    <scope>NUCLEOTIDE SEQUENCE [LARGE SCALE GENOMIC DNA]</scope>
    <source>
        <strain evidence="2 3">SG-1</strain>
    </source>
</reference>
<dbReference type="InterPro" id="IPR036866">
    <property type="entry name" value="RibonucZ/Hydroxyglut_hydro"/>
</dbReference>
<evidence type="ECO:0000259" key="1">
    <source>
        <dbReference type="PROSITE" id="PS50206"/>
    </source>
</evidence>
<dbReference type="PANTHER" id="PTHR43084">
    <property type="entry name" value="PERSULFIDE DIOXYGENASE ETHE1"/>
    <property type="match status" value="1"/>
</dbReference>